<feature type="compositionally biased region" description="Polar residues" evidence="1">
    <location>
        <begin position="95"/>
        <end position="114"/>
    </location>
</feature>
<dbReference type="HOGENOM" id="CLU_956673_0_0_1"/>
<proteinExistence type="predicted"/>
<reference evidence="3" key="1">
    <citation type="journal article" date="2011" name="Nat. Commun.">
        <title>Effector diversification within compartments of the Leptosphaeria maculans genome affected by Repeat-Induced Point mutations.</title>
        <authorList>
            <person name="Rouxel T."/>
            <person name="Grandaubert J."/>
            <person name="Hane J.K."/>
            <person name="Hoede C."/>
            <person name="van de Wouw A.P."/>
            <person name="Couloux A."/>
            <person name="Dominguez V."/>
            <person name="Anthouard V."/>
            <person name="Bally P."/>
            <person name="Bourras S."/>
            <person name="Cozijnsen A.J."/>
            <person name="Ciuffetti L.M."/>
            <person name="Degrave A."/>
            <person name="Dilmaghani A."/>
            <person name="Duret L."/>
            <person name="Fudal I."/>
            <person name="Goodwin S.B."/>
            <person name="Gout L."/>
            <person name="Glaser N."/>
            <person name="Linglin J."/>
            <person name="Kema G.H.J."/>
            <person name="Lapalu N."/>
            <person name="Lawrence C.B."/>
            <person name="May K."/>
            <person name="Meyer M."/>
            <person name="Ollivier B."/>
            <person name="Poulain J."/>
            <person name="Schoch C.L."/>
            <person name="Simon A."/>
            <person name="Spatafora J.W."/>
            <person name="Stachowiak A."/>
            <person name="Turgeon B.G."/>
            <person name="Tyler B.M."/>
            <person name="Vincent D."/>
            <person name="Weissenbach J."/>
            <person name="Amselem J."/>
            <person name="Quesneville H."/>
            <person name="Oliver R.P."/>
            <person name="Wincker P."/>
            <person name="Balesdent M.-H."/>
            <person name="Howlett B.J."/>
        </authorList>
    </citation>
    <scope>NUCLEOTIDE SEQUENCE [LARGE SCALE GENOMIC DNA]</scope>
    <source>
        <strain evidence="3">JN3 / isolate v23.1.3 / race Av1-4-5-6-7-8</strain>
    </source>
</reference>
<dbReference type="Proteomes" id="UP000002668">
    <property type="component" value="Genome"/>
</dbReference>
<feature type="region of interest" description="Disordered" evidence="1">
    <location>
        <begin position="267"/>
        <end position="291"/>
    </location>
</feature>
<evidence type="ECO:0000256" key="1">
    <source>
        <dbReference type="SAM" id="MobiDB-lite"/>
    </source>
</evidence>
<evidence type="ECO:0000313" key="3">
    <source>
        <dbReference type="Proteomes" id="UP000002668"/>
    </source>
</evidence>
<dbReference type="VEuPathDB" id="FungiDB:LEMA_P067580.1"/>
<feature type="compositionally biased region" description="Basic residues" evidence="1">
    <location>
        <begin position="269"/>
        <end position="280"/>
    </location>
</feature>
<keyword evidence="3" id="KW-1185">Reference proteome</keyword>
<feature type="compositionally biased region" description="Basic and acidic residues" evidence="1">
    <location>
        <begin position="130"/>
        <end position="140"/>
    </location>
</feature>
<gene>
    <name evidence="2" type="ORF">LEMA_P067580.1</name>
</gene>
<dbReference type="OrthoDB" id="10575655at2759"/>
<dbReference type="InParanoid" id="E4ZIY0"/>
<feature type="region of interest" description="Disordered" evidence="1">
    <location>
        <begin position="189"/>
        <end position="219"/>
    </location>
</feature>
<feature type="region of interest" description="Disordered" evidence="1">
    <location>
        <begin position="95"/>
        <end position="167"/>
    </location>
</feature>
<feature type="compositionally biased region" description="Polar residues" evidence="1">
    <location>
        <begin position="143"/>
        <end position="160"/>
    </location>
</feature>
<organism evidence="3">
    <name type="scientific">Leptosphaeria maculans (strain JN3 / isolate v23.1.3 / race Av1-4-5-6-7-8)</name>
    <name type="common">Blackleg fungus</name>
    <name type="synonym">Phoma lingam</name>
    <dbReference type="NCBI Taxonomy" id="985895"/>
    <lineage>
        <taxon>Eukaryota</taxon>
        <taxon>Fungi</taxon>
        <taxon>Dikarya</taxon>
        <taxon>Ascomycota</taxon>
        <taxon>Pezizomycotina</taxon>
        <taxon>Dothideomycetes</taxon>
        <taxon>Pleosporomycetidae</taxon>
        <taxon>Pleosporales</taxon>
        <taxon>Pleosporineae</taxon>
        <taxon>Leptosphaeriaceae</taxon>
        <taxon>Plenodomus</taxon>
        <taxon>Plenodomus lingam/Leptosphaeria maculans species complex</taxon>
    </lineage>
</organism>
<dbReference type="AlphaFoldDB" id="E4ZIY0"/>
<sequence>MTEAQKQANGNAMTWKRAIKKAAVCLAALEYLVLDSTDAQKPRNTDAAEKRQVCDSASTMAFPLDVYPVMSEISELREKANVDGAAPALEADLLSSASPQHSASGTSSLATPTSKGGVGKAWRRMKKGLRPGDKVKKKADTTIPASVSSRGTASASNGTSRCERGETGSSHAACTQLDDCSLNSSIAVGPASSKGTISDEQDSEAAKDMGSASDKDDVSTSDWFMTHGLTVEAATELLQWGGLGDDEEDITALPSMSLKSAMEQLAKTEKRRPKKLRKGGSRLPMPTAKWI</sequence>
<accession>E4ZIY0</accession>
<evidence type="ECO:0000313" key="2">
    <source>
        <dbReference type="EMBL" id="CBX91250.1"/>
    </source>
</evidence>
<dbReference type="EMBL" id="FP929072">
    <property type="protein sequence ID" value="CBX91250.1"/>
    <property type="molecule type" value="Genomic_DNA"/>
</dbReference>
<protein>
    <submittedName>
        <fullName evidence="2">Predicted protein</fullName>
    </submittedName>
</protein>
<name>E4ZIY0_LEPMJ</name>